<evidence type="ECO:0000313" key="4">
    <source>
        <dbReference type="Proteomes" id="UP000578000"/>
    </source>
</evidence>
<gene>
    <name evidence="3" type="ORF">HNR55_002369</name>
</gene>
<dbReference type="SUPFAM" id="SSF63380">
    <property type="entry name" value="Riboflavin synthase domain-like"/>
    <property type="match status" value="1"/>
</dbReference>
<dbReference type="InterPro" id="IPR039261">
    <property type="entry name" value="FNR_nucleotide-bd"/>
</dbReference>
<dbReference type="EMBL" id="JACHIE010000010">
    <property type="protein sequence ID" value="MBB6457767.1"/>
    <property type="molecule type" value="Genomic_DNA"/>
</dbReference>
<evidence type="ECO:0000259" key="2">
    <source>
        <dbReference type="PROSITE" id="PS51384"/>
    </source>
</evidence>
<dbReference type="Gene3D" id="3.40.50.80">
    <property type="entry name" value="Nucleotide-binding domain of ferredoxin-NADP reductase (FNR) module"/>
    <property type="match status" value="1"/>
</dbReference>
<comment type="caution">
    <text evidence="3">The sequence shown here is derived from an EMBL/GenBank/DDBJ whole genome shotgun (WGS) entry which is preliminary data.</text>
</comment>
<dbReference type="Pfam" id="PF04954">
    <property type="entry name" value="SIP"/>
    <property type="match status" value="1"/>
</dbReference>
<dbReference type="InterPro" id="IPR017927">
    <property type="entry name" value="FAD-bd_FR_type"/>
</dbReference>
<dbReference type="PANTHER" id="PTHR30157">
    <property type="entry name" value="FERRIC REDUCTASE, NADPH-DEPENDENT"/>
    <property type="match status" value="1"/>
</dbReference>
<keyword evidence="4" id="KW-1185">Reference proteome</keyword>
<dbReference type="CDD" id="cd06193">
    <property type="entry name" value="siderophore_interacting"/>
    <property type="match status" value="1"/>
</dbReference>
<evidence type="ECO:0000313" key="3">
    <source>
        <dbReference type="EMBL" id="MBB6457767.1"/>
    </source>
</evidence>
<accession>A0A841QID7</accession>
<reference evidence="3 4" key="1">
    <citation type="submission" date="2020-08" db="EMBL/GenBank/DDBJ databases">
        <title>Genomic Encyclopedia of Type Strains, Phase IV (KMG-IV): sequencing the most valuable type-strain genomes for metagenomic binning, comparative biology and taxonomic classification.</title>
        <authorList>
            <person name="Goeker M."/>
        </authorList>
    </citation>
    <scope>NUCLEOTIDE SEQUENCE [LARGE SCALE GENOMIC DNA]</scope>
    <source>
        <strain evidence="3 4">DSM 4491</strain>
    </source>
</reference>
<dbReference type="GO" id="GO:0016491">
    <property type="term" value="F:oxidoreductase activity"/>
    <property type="evidence" value="ECO:0007669"/>
    <property type="project" value="InterPro"/>
</dbReference>
<feature type="domain" description="FAD-binding FR-type" evidence="2">
    <location>
        <begin position="23"/>
        <end position="127"/>
    </location>
</feature>
<proteinExistence type="inferred from homology"/>
<dbReference type="PROSITE" id="PS51384">
    <property type="entry name" value="FAD_FR"/>
    <property type="match status" value="1"/>
</dbReference>
<dbReference type="Pfam" id="PF08021">
    <property type="entry name" value="FAD_binding_9"/>
    <property type="match status" value="2"/>
</dbReference>
<dbReference type="RefSeq" id="WP_166115488.1">
    <property type="nucleotide sequence ID" value="NZ_BAABDB010000010.1"/>
</dbReference>
<dbReference type="AlphaFoldDB" id="A0A841QID7"/>
<sequence length="260" mass="28583">MQNPLKEQVWPPAPVNEIVRHSMRRRSLSVAAVEHLTPHTLRITLTGPDLADFTSASPDDHIKIFLPGADGVEVRRDYTPRRYSREATTLVLDFVTHQTGPAITWARAARVGTRLDIGGPKGSRVIAGTVAQWLLVGDETALPAIARRVEELPAHATVTTIVAVSGLEDEQSMTTAARHDAHWVHRPMAQADQAQALVAALGEVSIPPGTFVWVGAEAHVARTVRQYLLQERCVPVQWMKVAGYWIMGQENASVRDMADF</sequence>
<dbReference type="Proteomes" id="UP000578000">
    <property type="component" value="Unassembled WGS sequence"/>
</dbReference>
<dbReference type="InterPro" id="IPR017938">
    <property type="entry name" value="Riboflavin_synthase-like_b-brl"/>
</dbReference>
<dbReference type="InterPro" id="IPR013113">
    <property type="entry name" value="SIP_FAD-bd"/>
</dbReference>
<dbReference type="InterPro" id="IPR007037">
    <property type="entry name" value="SIP_rossman_dom"/>
</dbReference>
<dbReference type="InterPro" id="IPR039374">
    <property type="entry name" value="SIP_fam"/>
</dbReference>
<name>A0A841QID7_9PROT</name>
<evidence type="ECO:0000256" key="1">
    <source>
        <dbReference type="ARBA" id="ARBA00035644"/>
    </source>
</evidence>
<protein>
    <submittedName>
        <fullName evidence="3">NADPH-dependent ferric siderophore reductase</fullName>
    </submittedName>
</protein>
<dbReference type="Gene3D" id="2.40.30.10">
    <property type="entry name" value="Translation factors"/>
    <property type="match status" value="2"/>
</dbReference>
<organism evidence="3 4">
    <name type="scientific">Acetobacter lovaniensis</name>
    <dbReference type="NCBI Taxonomy" id="104100"/>
    <lineage>
        <taxon>Bacteria</taxon>
        <taxon>Pseudomonadati</taxon>
        <taxon>Pseudomonadota</taxon>
        <taxon>Alphaproteobacteria</taxon>
        <taxon>Acetobacterales</taxon>
        <taxon>Acetobacteraceae</taxon>
        <taxon>Acetobacter</taxon>
    </lineage>
</organism>
<dbReference type="PANTHER" id="PTHR30157:SF0">
    <property type="entry name" value="NADPH-DEPENDENT FERRIC-CHELATE REDUCTASE"/>
    <property type="match status" value="1"/>
</dbReference>
<comment type="similarity">
    <text evidence="1">Belongs to the SIP oxidoreductase family.</text>
</comment>